<evidence type="ECO:0000256" key="1">
    <source>
        <dbReference type="SAM" id="MobiDB-lite"/>
    </source>
</evidence>
<accession>A0A9P8H9V9</accession>
<sequence>MADEDTHLDREEDRLSRDRGSSAPPPSHQADYQQQAVTNNTPTRAAANFLSNQIKILKLILEITTTKLDIFENLTLLAGKIDAVENAIQETPTDIEKIMALVATAREENEQQLLATKDMKRAALDLQEAVRQQDFLATVAQLNGFHGMTVSNTNADETRVNNYLASAERLLYDLGKRKQKLNILLRNLKNEDGSDIADGTNGNGNSAGSH</sequence>
<name>A0A9P8H9V9_9HYPO</name>
<protein>
    <submittedName>
        <fullName evidence="2">Uncharacterized protein</fullName>
    </submittedName>
</protein>
<dbReference type="AlphaFoldDB" id="A0A9P8H9V9"/>
<evidence type="ECO:0000313" key="2">
    <source>
        <dbReference type="EMBL" id="KAH0523240.1"/>
    </source>
</evidence>
<evidence type="ECO:0000313" key="3">
    <source>
        <dbReference type="Proteomes" id="UP000826573"/>
    </source>
</evidence>
<dbReference type="Proteomes" id="UP000826573">
    <property type="component" value="Unassembled WGS sequence"/>
</dbReference>
<organism evidence="2 3">
    <name type="scientific">Trichoderma semiorbis</name>
    <dbReference type="NCBI Taxonomy" id="1491008"/>
    <lineage>
        <taxon>Eukaryota</taxon>
        <taxon>Fungi</taxon>
        <taxon>Dikarya</taxon>
        <taxon>Ascomycota</taxon>
        <taxon>Pezizomycotina</taxon>
        <taxon>Sordariomycetes</taxon>
        <taxon>Hypocreomycetidae</taxon>
        <taxon>Hypocreales</taxon>
        <taxon>Hypocreaceae</taxon>
        <taxon>Trichoderma</taxon>
    </lineage>
</organism>
<dbReference type="EMBL" id="JAIMJC010000006">
    <property type="protein sequence ID" value="KAH0523240.1"/>
    <property type="molecule type" value="Genomic_DNA"/>
</dbReference>
<gene>
    <name evidence="2" type="ORF">TsFJ059_008275</name>
</gene>
<comment type="caution">
    <text evidence="2">The sequence shown here is derived from an EMBL/GenBank/DDBJ whole genome shotgun (WGS) entry which is preliminary data.</text>
</comment>
<keyword evidence="3" id="KW-1185">Reference proteome</keyword>
<feature type="region of interest" description="Disordered" evidence="1">
    <location>
        <begin position="1"/>
        <end position="33"/>
    </location>
</feature>
<proteinExistence type="predicted"/>
<reference evidence="2 3" key="1">
    <citation type="submission" date="2021-08" db="EMBL/GenBank/DDBJ databases">
        <title>The highly contiguous genome resource for Trichoderma semiorbis FJ059, a fungal antagonistic to plant pathogens.</title>
        <authorList>
            <person name="Liu T."/>
        </authorList>
    </citation>
    <scope>NUCLEOTIDE SEQUENCE [LARGE SCALE GENOMIC DNA]</scope>
    <source>
        <strain evidence="2 3">FJ059</strain>
    </source>
</reference>
<feature type="compositionally biased region" description="Basic and acidic residues" evidence="1">
    <location>
        <begin position="1"/>
        <end position="20"/>
    </location>
</feature>